<feature type="transmembrane region" description="Helical" evidence="1">
    <location>
        <begin position="39"/>
        <end position="62"/>
    </location>
</feature>
<dbReference type="GeneID" id="38133169"/>
<sequence length="77" mass="9430">MYISNVVFLVLYSLSLFRPPSFCQMYIRQRMNHVSCRELVVRLSSFLSFLLYFFLFVFFFFFSPLLSHIYLREEHPV</sequence>
<keyword evidence="1" id="KW-0472">Membrane</keyword>
<keyword evidence="1" id="KW-0812">Transmembrane</keyword>
<dbReference type="AlphaFoldDB" id="A0A3F3QE69"/>
<organism evidence="2 3">
    <name type="scientific">Aspergillus welwitschiae</name>
    <dbReference type="NCBI Taxonomy" id="1341132"/>
    <lineage>
        <taxon>Eukaryota</taxon>
        <taxon>Fungi</taxon>
        <taxon>Dikarya</taxon>
        <taxon>Ascomycota</taxon>
        <taxon>Pezizomycotina</taxon>
        <taxon>Eurotiomycetes</taxon>
        <taxon>Eurotiomycetidae</taxon>
        <taxon>Eurotiales</taxon>
        <taxon>Aspergillaceae</taxon>
        <taxon>Aspergillus</taxon>
        <taxon>Aspergillus subgen. Circumdati</taxon>
    </lineage>
</organism>
<keyword evidence="1" id="KW-1133">Transmembrane helix</keyword>
<gene>
    <name evidence="2" type="ORF">BDQ94DRAFT_136175</name>
</gene>
<feature type="non-terminal residue" evidence="2">
    <location>
        <position position="77"/>
    </location>
</feature>
<protein>
    <submittedName>
        <fullName evidence="2">Uncharacterized protein</fullName>
    </submittedName>
</protein>
<name>A0A3F3QE69_9EURO</name>
<dbReference type="RefSeq" id="XP_026630342.1">
    <property type="nucleotide sequence ID" value="XM_026764813.1"/>
</dbReference>
<dbReference type="EMBL" id="KZ852035">
    <property type="protein sequence ID" value="RDH37320.1"/>
    <property type="molecule type" value="Genomic_DNA"/>
</dbReference>
<proteinExistence type="predicted"/>
<accession>A0A3F3QE69</accession>
<dbReference type="Proteomes" id="UP000253729">
    <property type="component" value="Unassembled WGS sequence"/>
</dbReference>
<evidence type="ECO:0000313" key="2">
    <source>
        <dbReference type="EMBL" id="RDH37320.1"/>
    </source>
</evidence>
<keyword evidence="3" id="KW-1185">Reference proteome</keyword>
<evidence type="ECO:0000256" key="1">
    <source>
        <dbReference type="SAM" id="Phobius"/>
    </source>
</evidence>
<evidence type="ECO:0000313" key="3">
    <source>
        <dbReference type="Proteomes" id="UP000253729"/>
    </source>
</evidence>
<reference evidence="2 3" key="1">
    <citation type="submission" date="2018-07" db="EMBL/GenBank/DDBJ databases">
        <title>The genomes of Aspergillus section Nigri reveals drivers in fungal speciation.</title>
        <authorList>
            <consortium name="DOE Joint Genome Institute"/>
            <person name="Vesth T.C."/>
            <person name="Nybo J."/>
            <person name="Theobald S."/>
            <person name="Brandl J."/>
            <person name="Frisvad J.C."/>
            <person name="Nielsen K.F."/>
            <person name="Lyhne E.K."/>
            <person name="Kogle M.E."/>
            <person name="Kuo A."/>
            <person name="Riley R."/>
            <person name="Clum A."/>
            <person name="Nolan M."/>
            <person name="Lipzen A."/>
            <person name="Salamov A."/>
            <person name="Henrissat B."/>
            <person name="Wiebenga A."/>
            <person name="De vries R.P."/>
            <person name="Grigoriev I.V."/>
            <person name="Mortensen U.H."/>
            <person name="Andersen M.R."/>
            <person name="Baker S.E."/>
        </authorList>
    </citation>
    <scope>NUCLEOTIDE SEQUENCE [LARGE SCALE GENOMIC DNA]</scope>
    <source>
        <strain evidence="2 3">CBS 139.54b</strain>
    </source>
</reference>